<keyword evidence="1" id="KW-0805">Transcription regulation</keyword>
<protein>
    <submittedName>
        <fullName evidence="6">Crp/Fnr family transcriptional regulator</fullName>
    </submittedName>
</protein>
<dbReference type="Gene3D" id="2.60.120.10">
    <property type="entry name" value="Jelly Rolls"/>
    <property type="match status" value="1"/>
</dbReference>
<dbReference type="PROSITE" id="PS51063">
    <property type="entry name" value="HTH_CRP_2"/>
    <property type="match status" value="1"/>
</dbReference>
<keyword evidence="7" id="KW-1185">Reference proteome</keyword>
<dbReference type="SUPFAM" id="SSF51206">
    <property type="entry name" value="cAMP-binding domain-like"/>
    <property type="match status" value="1"/>
</dbReference>
<dbReference type="PANTHER" id="PTHR24567:SF68">
    <property type="entry name" value="DNA-BINDING TRANSCRIPTIONAL DUAL REGULATOR CRP"/>
    <property type="match status" value="1"/>
</dbReference>
<evidence type="ECO:0000259" key="5">
    <source>
        <dbReference type="PROSITE" id="PS51063"/>
    </source>
</evidence>
<dbReference type="InterPro" id="IPR018490">
    <property type="entry name" value="cNMP-bd_dom_sf"/>
</dbReference>
<reference evidence="6" key="1">
    <citation type="journal article" date="2021" name="ISME J.">
        <title>Genomic evolution of the class Acidithiobacillia: deep-branching Proteobacteria living in extreme acidic conditions.</title>
        <authorList>
            <person name="Moya-Beltran A."/>
            <person name="Beard S."/>
            <person name="Rojas-Villalobos C."/>
            <person name="Issotta F."/>
            <person name="Gallardo Y."/>
            <person name="Ulloa R."/>
            <person name="Giaveno A."/>
            <person name="Degli Esposti M."/>
            <person name="Johnson D.B."/>
            <person name="Quatrini R."/>
        </authorList>
    </citation>
    <scope>NUCLEOTIDE SEQUENCE</scope>
    <source>
        <strain evidence="6">VAN18-1</strain>
    </source>
</reference>
<feature type="domain" description="HTH crp-type" evidence="5">
    <location>
        <begin position="151"/>
        <end position="220"/>
    </location>
</feature>
<dbReference type="InterPro" id="IPR000595">
    <property type="entry name" value="cNMP-bd_dom"/>
</dbReference>
<evidence type="ECO:0000256" key="3">
    <source>
        <dbReference type="ARBA" id="ARBA00023163"/>
    </source>
</evidence>
<dbReference type="Proteomes" id="UP001197378">
    <property type="component" value="Unassembled WGS sequence"/>
</dbReference>
<dbReference type="EMBL" id="JAAXYO010000012">
    <property type="protein sequence ID" value="MBU2786663.1"/>
    <property type="molecule type" value="Genomic_DNA"/>
</dbReference>
<dbReference type="RefSeq" id="WP_215885317.1">
    <property type="nucleotide sequence ID" value="NZ_JAAXYO010000012.1"/>
</dbReference>
<gene>
    <name evidence="6" type="ORF">HFQ13_00270</name>
</gene>
<evidence type="ECO:0000256" key="1">
    <source>
        <dbReference type="ARBA" id="ARBA00023015"/>
    </source>
</evidence>
<dbReference type="GO" id="GO:0005829">
    <property type="term" value="C:cytosol"/>
    <property type="evidence" value="ECO:0007669"/>
    <property type="project" value="TreeGrafter"/>
</dbReference>
<dbReference type="CDD" id="cd00038">
    <property type="entry name" value="CAP_ED"/>
    <property type="match status" value="1"/>
</dbReference>
<dbReference type="SMART" id="SM00100">
    <property type="entry name" value="cNMP"/>
    <property type="match status" value="1"/>
</dbReference>
<dbReference type="InterPro" id="IPR014710">
    <property type="entry name" value="RmlC-like_jellyroll"/>
</dbReference>
<proteinExistence type="predicted"/>
<evidence type="ECO:0000256" key="2">
    <source>
        <dbReference type="ARBA" id="ARBA00023125"/>
    </source>
</evidence>
<dbReference type="PROSITE" id="PS50042">
    <property type="entry name" value="CNMP_BINDING_3"/>
    <property type="match status" value="1"/>
</dbReference>
<dbReference type="Gene3D" id="1.10.10.10">
    <property type="entry name" value="Winged helix-like DNA-binding domain superfamily/Winged helix DNA-binding domain"/>
    <property type="match status" value="1"/>
</dbReference>
<dbReference type="AlphaFoldDB" id="A0AAE3CID5"/>
<dbReference type="SMART" id="SM00419">
    <property type="entry name" value="HTH_CRP"/>
    <property type="match status" value="1"/>
</dbReference>
<comment type="caution">
    <text evidence="6">The sequence shown here is derived from an EMBL/GenBank/DDBJ whole genome shotgun (WGS) entry which is preliminary data.</text>
</comment>
<evidence type="ECO:0000313" key="6">
    <source>
        <dbReference type="EMBL" id="MBU2786663.1"/>
    </source>
</evidence>
<evidence type="ECO:0000259" key="4">
    <source>
        <dbReference type="PROSITE" id="PS50042"/>
    </source>
</evidence>
<dbReference type="InterPro" id="IPR050397">
    <property type="entry name" value="Env_Response_Regulators"/>
</dbReference>
<accession>A0AAE3CID5</accession>
<dbReference type="InterPro" id="IPR036388">
    <property type="entry name" value="WH-like_DNA-bd_sf"/>
</dbReference>
<dbReference type="SUPFAM" id="SSF46785">
    <property type="entry name" value="Winged helix' DNA-binding domain"/>
    <property type="match status" value="1"/>
</dbReference>
<dbReference type="PANTHER" id="PTHR24567">
    <property type="entry name" value="CRP FAMILY TRANSCRIPTIONAL REGULATORY PROTEIN"/>
    <property type="match status" value="1"/>
</dbReference>
<dbReference type="Pfam" id="PF00027">
    <property type="entry name" value="cNMP_binding"/>
    <property type="match status" value="1"/>
</dbReference>
<keyword evidence="2" id="KW-0238">DNA-binding</keyword>
<name>A0AAE3CID5_9PROT</name>
<dbReference type="InterPro" id="IPR012318">
    <property type="entry name" value="HTH_CRP"/>
</dbReference>
<keyword evidence="3" id="KW-0804">Transcription</keyword>
<organism evidence="6 7">
    <name type="scientific">Igneacidithiobacillus copahuensis</name>
    <dbReference type="NCBI Taxonomy" id="2724909"/>
    <lineage>
        <taxon>Bacteria</taxon>
        <taxon>Pseudomonadati</taxon>
        <taxon>Pseudomonadota</taxon>
        <taxon>Acidithiobacillia</taxon>
        <taxon>Acidithiobacillales</taxon>
        <taxon>Acidithiobacillaceae</taxon>
        <taxon>Igneacidithiobacillus</taxon>
    </lineage>
</organism>
<dbReference type="GO" id="GO:0003700">
    <property type="term" value="F:DNA-binding transcription factor activity"/>
    <property type="evidence" value="ECO:0007669"/>
    <property type="project" value="TreeGrafter"/>
</dbReference>
<sequence>MSVDPASYADRLRQQPIFAVWSPAELVELLRVCQLQSHTDGEVLFVERDPASQFFFLDVGIVELFSTSVDGKEKILEIMQAGDLFAEAVAFMEGKYPVTARCQGRCKILQIPFAPFVAILDRDPRLMRRILAQLSMRLHFLVKEVRMRSIESANRRVCNYLLELSESAAPQADFSLPAKKVSIAARLGLTAETFSRVLRRLQDAHAIDMQGQHIVILDRKKLLAISLA</sequence>
<dbReference type="GO" id="GO:0003677">
    <property type="term" value="F:DNA binding"/>
    <property type="evidence" value="ECO:0007669"/>
    <property type="project" value="UniProtKB-KW"/>
</dbReference>
<evidence type="ECO:0000313" key="7">
    <source>
        <dbReference type="Proteomes" id="UP001197378"/>
    </source>
</evidence>
<dbReference type="Pfam" id="PF13545">
    <property type="entry name" value="HTH_Crp_2"/>
    <property type="match status" value="1"/>
</dbReference>
<feature type="domain" description="Cyclic nucleotide-binding" evidence="4">
    <location>
        <begin position="17"/>
        <end position="137"/>
    </location>
</feature>
<dbReference type="InterPro" id="IPR036390">
    <property type="entry name" value="WH_DNA-bd_sf"/>
</dbReference>